<dbReference type="Pfam" id="PF00766">
    <property type="entry name" value="ETF_alpha"/>
    <property type="match status" value="1"/>
</dbReference>
<dbReference type="GO" id="GO:0009055">
    <property type="term" value="F:electron transfer activity"/>
    <property type="evidence" value="ECO:0007669"/>
    <property type="project" value="InterPro"/>
</dbReference>
<dbReference type="InterPro" id="IPR033947">
    <property type="entry name" value="ETF_alpha_N"/>
</dbReference>
<gene>
    <name evidence="4" type="ORF">HNR45_001414</name>
</gene>
<feature type="binding site" evidence="2">
    <location>
        <position position="298"/>
    </location>
    <ligand>
        <name>FAD</name>
        <dbReference type="ChEBI" id="CHEBI:57692"/>
    </ligand>
</feature>
<protein>
    <submittedName>
        <fullName evidence="4">Electron transfer flavoprotein alpha subunit</fullName>
    </submittedName>
</protein>
<evidence type="ECO:0000259" key="3">
    <source>
        <dbReference type="SMART" id="SM00893"/>
    </source>
</evidence>
<name>A0A841R3H3_9FIRM</name>
<evidence type="ECO:0000256" key="1">
    <source>
        <dbReference type="ARBA" id="ARBA00005817"/>
    </source>
</evidence>
<dbReference type="SMART" id="SM00893">
    <property type="entry name" value="ETF"/>
    <property type="match status" value="1"/>
</dbReference>
<dbReference type="PANTHER" id="PTHR43153:SF1">
    <property type="entry name" value="ELECTRON TRANSFER FLAVOPROTEIN SUBUNIT ALPHA, MITOCHONDRIAL"/>
    <property type="match status" value="1"/>
</dbReference>
<dbReference type="Gene3D" id="3.40.50.1220">
    <property type="entry name" value="TPP-binding domain"/>
    <property type="match status" value="1"/>
</dbReference>
<feature type="binding site" evidence="2">
    <location>
        <begin position="277"/>
        <end position="284"/>
    </location>
    <ligand>
        <name>FAD</name>
        <dbReference type="ChEBI" id="CHEBI:57692"/>
    </ligand>
</feature>
<reference evidence="4 5" key="1">
    <citation type="submission" date="2020-08" db="EMBL/GenBank/DDBJ databases">
        <title>Genomic Encyclopedia of Type Strains, Phase IV (KMG-IV): sequencing the most valuable type-strain genomes for metagenomic binning, comparative biology and taxonomic classification.</title>
        <authorList>
            <person name="Goeker M."/>
        </authorList>
    </citation>
    <scope>NUCLEOTIDE SEQUENCE [LARGE SCALE GENOMIC DNA]</scope>
    <source>
        <strain evidence="4 5">DSM 21255</strain>
    </source>
</reference>
<feature type="binding site" evidence="2">
    <location>
        <begin position="246"/>
        <end position="247"/>
    </location>
    <ligand>
        <name>FAD</name>
        <dbReference type="ChEBI" id="CHEBI:57692"/>
    </ligand>
</feature>
<dbReference type="InterPro" id="IPR014731">
    <property type="entry name" value="ETF_asu_C"/>
</dbReference>
<dbReference type="Proteomes" id="UP000591941">
    <property type="component" value="Unassembled WGS sequence"/>
</dbReference>
<dbReference type="PANTHER" id="PTHR43153">
    <property type="entry name" value="ELECTRON TRANSFER FLAVOPROTEIN ALPHA"/>
    <property type="match status" value="1"/>
</dbReference>
<dbReference type="PIRSF" id="PIRSF000089">
    <property type="entry name" value="Electra_flavoP_a"/>
    <property type="match status" value="1"/>
</dbReference>
<keyword evidence="2" id="KW-0285">Flavoprotein</keyword>
<dbReference type="EMBL" id="JACHHI010000008">
    <property type="protein sequence ID" value="MBB6478343.1"/>
    <property type="molecule type" value="Genomic_DNA"/>
</dbReference>
<evidence type="ECO:0000313" key="5">
    <source>
        <dbReference type="Proteomes" id="UP000591941"/>
    </source>
</evidence>
<dbReference type="InterPro" id="IPR014730">
    <property type="entry name" value="ETF_a/b_N"/>
</dbReference>
<evidence type="ECO:0000313" key="4">
    <source>
        <dbReference type="EMBL" id="MBB6478343.1"/>
    </source>
</evidence>
<feature type="binding site" evidence="2">
    <location>
        <position position="221"/>
    </location>
    <ligand>
        <name>FAD</name>
        <dbReference type="ChEBI" id="CHEBI:57692"/>
    </ligand>
</feature>
<accession>A0A841R3H3</accession>
<dbReference type="CDD" id="cd01715">
    <property type="entry name" value="ETF_alpha"/>
    <property type="match status" value="1"/>
</dbReference>
<dbReference type="AlphaFoldDB" id="A0A841R3H3"/>
<dbReference type="GO" id="GO:0033539">
    <property type="term" value="P:fatty acid beta-oxidation using acyl-CoA dehydrogenase"/>
    <property type="evidence" value="ECO:0007669"/>
    <property type="project" value="TreeGrafter"/>
</dbReference>
<dbReference type="RefSeq" id="WP_184327595.1">
    <property type="nucleotide sequence ID" value="NZ_CAURBC010000011.1"/>
</dbReference>
<proteinExistence type="inferred from homology"/>
<sequence>MNEQAHHLYVVAEHFEGKLRPVTMELIGKAHELAEVSGEEVHAVLIGANVEDLAQNLIAVGADVVHYLTASELKEYSTEGYTYALERLCREVQPAAILIGATHNGRDLAPRLSARLQCGVVADCTDIKMDAETRSLTWTRPALGGNILADIICPKHRPQMGTVRPNVFPKPVPDSSRKGHVEKRAIEIPEGTIRTRRTNYEQVPQEEVNLEDAEIIISGGRGMGSAEAFRKLHTLARKLDGTVAASRAAVDAGWEPSIHQVGQTGKNVGPKIYFAFGISGAIQHLAGISGADTVVAINKDPQAPIFQRADYGIVGDVHIVLEEMLAQLEED</sequence>
<keyword evidence="2" id="KW-0274">FAD</keyword>
<organism evidence="4 5">
    <name type="scientific">Negativicoccus succinicivorans</name>
    <dbReference type="NCBI Taxonomy" id="620903"/>
    <lineage>
        <taxon>Bacteria</taxon>
        <taxon>Bacillati</taxon>
        <taxon>Bacillota</taxon>
        <taxon>Negativicutes</taxon>
        <taxon>Veillonellales</taxon>
        <taxon>Veillonellaceae</taxon>
        <taxon>Negativicoccus</taxon>
    </lineage>
</organism>
<evidence type="ECO:0000256" key="2">
    <source>
        <dbReference type="PIRSR" id="PIRSR000089-1"/>
    </source>
</evidence>
<feature type="domain" description="Electron transfer flavoprotein alpha/beta-subunit N-terminal" evidence="3">
    <location>
        <begin position="8"/>
        <end position="197"/>
    </location>
</feature>
<dbReference type="GO" id="GO:0050660">
    <property type="term" value="F:flavin adenine dinucleotide binding"/>
    <property type="evidence" value="ECO:0007669"/>
    <property type="project" value="InterPro"/>
</dbReference>
<comment type="cofactor">
    <cofactor evidence="2">
        <name>FAD</name>
        <dbReference type="ChEBI" id="CHEBI:57692"/>
    </cofactor>
    <text evidence="2">Binds 1 FAD per dimer.</text>
</comment>
<dbReference type="Gene3D" id="3.40.50.620">
    <property type="entry name" value="HUPs"/>
    <property type="match status" value="1"/>
</dbReference>
<dbReference type="InterPro" id="IPR014729">
    <property type="entry name" value="Rossmann-like_a/b/a_fold"/>
</dbReference>
<dbReference type="SUPFAM" id="SSF52402">
    <property type="entry name" value="Adenine nucleotide alpha hydrolases-like"/>
    <property type="match status" value="1"/>
</dbReference>
<keyword evidence="5" id="KW-1185">Reference proteome</keyword>
<dbReference type="GeneID" id="93486667"/>
<dbReference type="Pfam" id="PF01012">
    <property type="entry name" value="ETF"/>
    <property type="match status" value="1"/>
</dbReference>
<dbReference type="InterPro" id="IPR001308">
    <property type="entry name" value="ETF_a/FixB"/>
</dbReference>
<comment type="similarity">
    <text evidence="1">Belongs to the ETF alpha-subunit/FixB family.</text>
</comment>
<comment type="caution">
    <text evidence="4">The sequence shown here is derived from an EMBL/GenBank/DDBJ whole genome shotgun (WGS) entry which is preliminary data.</text>
</comment>
<feature type="binding site" evidence="2">
    <location>
        <begin position="260"/>
        <end position="264"/>
    </location>
    <ligand>
        <name>FAD</name>
        <dbReference type="ChEBI" id="CHEBI:57692"/>
    </ligand>
</feature>
<dbReference type="SUPFAM" id="SSF52467">
    <property type="entry name" value="DHS-like NAD/FAD-binding domain"/>
    <property type="match status" value="1"/>
</dbReference>
<dbReference type="InterPro" id="IPR029035">
    <property type="entry name" value="DHS-like_NAD/FAD-binding_dom"/>
</dbReference>